<feature type="transmembrane region" description="Helical" evidence="1">
    <location>
        <begin position="178"/>
        <end position="195"/>
    </location>
</feature>
<dbReference type="Pfam" id="PF06182">
    <property type="entry name" value="ABC2_membrane_6"/>
    <property type="match status" value="1"/>
</dbReference>
<dbReference type="EMBL" id="CP022163">
    <property type="protein sequence ID" value="ATB28309.1"/>
    <property type="molecule type" value="Genomic_DNA"/>
</dbReference>
<dbReference type="Proteomes" id="UP000217289">
    <property type="component" value="Chromosome"/>
</dbReference>
<proteinExistence type="predicted"/>
<feature type="transmembrane region" description="Helical" evidence="1">
    <location>
        <begin position="142"/>
        <end position="166"/>
    </location>
</feature>
<evidence type="ECO:0000313" key="3">
    <source>
        <dbReference type="Proteomes" id="UP000217289"/>
    </source>
</evidence>
<evidence type="ECO:0008006" key="4">
    <source>
        <dbReference type="Google" id="ProtNLM"/>
    </source>
</evidence>
<keyword evidence="1" id="KW-0812">Transmembrane</keyword>
<sequence>MSARSTLRALPTLLRVGTSEAVAYRAEMVVWFLSTTMPFISMALWTAVARYSPVGRYDSQDFVRYFLATFSVRQITGSWVAWQMNYEVRQGTLAMRLLRPISPLWSYAAENLGYMPLRLVMVLPIVLFSVVQLGAGSLPRTAWGWLFFFLALLGGWLITFLANVAIGTLSLYIESSSRLMDVWFALFLVCSGYLYPVELFPPALKGLLDWLPFRYQIGLPVELMTNAHGLGEALSLLARQWAWVSVLLVVSLLSWKRGLKRFAAYGG</sequence>
<dbReference type="RefSeq" id="WP_095977007.1">
    <property type="nucleotide sequence ID" value="NZ_CP022163.1"/>
</dbReference>
<dbReference type="InterPro" id="IPR010390">
    <property type="entry name" value="ABC-2_transporter-like"/>
</dbReference>
<name>A0A250I8W2_9BACT</name>
<keyword evidence="1" id="KW-1133">Transmembrane helix</keyword>
<keyword evidence="1" id="KW-0472">Membrane</keyword>
<reference evidence="2 3" key="1">
    <citation type="submission" date="2017-06" db="EMBL/GenBank/DDBJ databases">
        <authorList>
            <person name="Kim H.J."/>
            <person name="Triplett B.A."/>
        </authorList>
    </citation>
    <scope>NUCLEOTIDE SEQUENCE [LARGE SCALE GENOMIC DNA]</scope>
    <source>
        <strain evidence="2 3">DSM 14713</strain>
    </source>
</reference>
<accession>A0A250I8W2</accession>
<dbReference type="AlphaFoldDB" id="A0A250I8W2"/>
<dbReference type="OrthoDB" id="8582979at2"/>
<gene>
    <name evidence="2" type="ORF">MEBOL_001755</name>
</gene>
<feature type="transmembrane region" description="Helical" evidence="1">
    <location>
        <begin position="29"/>
        <end position="48"/>
    </location>
</feature>
<feature type="transmembrane region" description="Helical" evidence="1">
    <location>
        <begin position="117"/>
        <end position="136"/>
    </location>
</feature>
<keyword evidence="3" id="KW-1185">Reference proteome</keyword>
<dbReference type="PANTHER" id="PTHR36832:SF1">
    <property type="entry name" value="SLR1174 PROTEIN"/>
    <property type="match status" value="1"/>
</dbReference>
<organism evidence="2 3">
    <name type="scientific">Melittangium boletus DSM 14713</name>
    <dbReference type="NCBI Taxonomy" id="1294270"/>
    <lineage>
        <taxon>Bacteria</taxon>
        <taxon>Pseudomonadati</taxon>
        <taxon>Myxococcota</taxon>
        <taxon>Myxococcia</taxon>
        <taxon>Myxococcales</taxon>
        <taxon>Cystobacterineae</taxon>
        <taxon>Archangiaceae</taxon>
        <taxon>Melittangium</taxon>
    </lineage>
</organism>
<dbReference type="PANTHER" id="PTHR36832">
    <property type="entry name" value="SLR1174 PROTEIN-RELATED"/>
    <property type="match status" value="1"/>
</dbReference>
<protein>
    <recommendedName>
        <fullName evidence="4">ABC transporter permease</fullName>
    </recommendedName>
</protein>
<evidence type="ECO:0000313" key="2">
    <source>
        <dbReference type="EMBL" id="ATB28309.1"/>
    </source>
</evidence>
<dbReference type="KEGG" id="mbd:MEBOL_001755"/>
<evidence type="ECO:0000256" key="1">
    <source>
        <dbReference type="SAM" id="Phobius"/>
    </source>
</evidence>